<dbReference type="PANTHER" id="PTHR10907">
    <property type="entry name" value="REGUCALCIN"/>
    <property type="match status" value="1"/>
</dbReference>
<evidence type="ECO:0000259" key="2">
    <source>
        <dbReference type="Pfam" id="PF08450"/>
    </source>
</evidence>
<dbReference type="SUPFAM" id="SSF63829">
    <property type="entry name" value="Calcium-dependent phosphotriesterase"/>
    <property type="match status" value="1"/>
</dbReference>
<accession>A0ABV4H2I7</accession>
<evidence type="ECO:0000313" key="4">
    <source>
        <dbReference type="Proteomes" id="UP001565927"/>
    </source>
</evidence>
<evidence type="ECO:0000313" key="3">
    <source>
        <dbReference type="EMBL" id="MEZ0165534.1"/>
    </source>
</evidence>
<dbReference type="Gene3D" id="2.120.10.30">
    <property type="entry name" value="TolB, C-terminal domain"/>
    <property type="match status" value="1"/>
</dbReference>
<dbReference type="Pfam" id="PF08450">
    <property type="entry name" value="SGL"/>
    <property type="match status" value="1"/>
</dbReference>
<protein>
    <submittedName>
        <fullName evidence="3">SMP-30/gluconolactonase/LRE family protein</fullName>
        <ecNumber evidence="3">3.1.1.99</ecNumber>
    </submittedName>
</protein>
<dbReference type="InterPro" id="IPR011042">
    <property type="entry name" value="6-blade_b-propeller_TolB-like"/>
</dbReference>
<proteinExistence type="inferred from homology"/>
<dbReference type="GO" id="GO:0016787">
    <property type="term" value="F:hydrolase activity"/>
    <property type="evidence" value="ECO:0007669"/>
    <property type="project" value="UniProtKB-KW"/>
</dbReference>
<dbReference type="InterPro" id="IPR013658">
    <property type="entry name" value="SGL"/>
</dbReference>
<comment type="caution">
    <text evidence="3">The sequence shown here is derived from an EMBL/GenBank/DDBJ whole genome shotgun (WGS) entry which is preliminary data.</text>
</comment>
<comment type="similarity">
    <text evidence="1">Belongs to the SMP-30/CGR1 family.</text>
</comment>
<keyword evidence="4" id="KW-1185">Reference proteome</keyword>
<reference evidence="3 4" key="1">
    <citation type="submission" date="2024-07" db="EMBL/GenBank/DDBJ databases">
        <authorList>
            <person name="Thanompreechachai J."/>
            <person name="Duangmal K."/>
        </authorList>
    </citation>
    <scope>NUCLEOTIDE SEQUENCE [LARGE SCALE GENOMIC DNA]</scope>
    <source>
        <strain evidence="3 4">LSe6-4</strain>
    </source>
</reference>
<dbReference type="InterPro" id="IPR005511">
    <property type="entry name" value="SMP-30"/>
</dbReference>
<dbReference type="PRINTS" id="PR01790">
    <property type="entry name" value="SMP30FAMILY"/>
</dbReference>
<gene>
    <name evidence="3" type="ORF">AB2L27_12300</name>
</gene>
<dbReference type="Proteomes" id="UP001565927">
    <property type="component" value="Unassembled WGS sequence"/>
</dbReference>
<dbReference type="EC" id="3.1.1.99" evidence="3"/>
<organism evidence="3 4">
    <name type="scientific">Kineococcus halophytocola</name>
    <dbReference type="NCBI Taxonomy" id="3234027"/>
    <lineage>
        <taxon>Bacteria</taxon>
        <taxon>Bacillati</taxon>
        <taxon>Actinomycetota</taxon>
        <taxon>Actinomycetes</taxon>
        <taxon>Kineosporiales</taxon>
        <taxon>Kineosporiaceae</taxon>
        <taxon>Kineococcus</taxon>
    </lineage>
</organism>
<dbReference type="PANTHER" id="PTHR10907:SF47">
    <property type="entry name" value="REGUCALCIN"/>
    <property type="match status" value="1"/>
</dbReference>
<keyword evidence="3" id="KW-0378">Hydrolase</keyword>
<evidence type="ECO:0000256" key="1">
    <source>
        <dbReference type="ARBA" id="ARBA00008853"/>
    </source>
</evidence>
<dbReference type="RefSeq" id="WP_370441757.1">
    <property type="nucleotide sequence ID" value="NZ_JBGFTU010000012.1"/>
</dbReference>
<feature type="domain" description="SMP-30/Gluconolactonase/LRE-like region" evidence="2">
    <location>
        <begin position="15"/>
        <end position="262"/>
    </location>
</feature>
<sequence length="294" mass="31021">MAAAERITDRIVGHGEGPCWSPTWGGLRFVDLYEGDVLTLAPDGTTSRRHYGSRPGDVVAISRPRAGGGAVLAVERGFVLEAADGELTRLPELWGPRVGIRMNEGGCDPDGRFYAGSMAYDQADGKGEGRGAVFRLDPDGQVEVVVEHVTISNGLGWSPDGTLAYYNDTPTGRTDVFDYSRDGGLTGRRPFAQVNTDGGTDRPDGLCVDAEGGVWMGLFGGSAVRRYAPDGTLDAVVEVGARQVTACTFGGQDYSELFITTSREGLADDDDPAAGSVFRYVPGVKGMPALAYAG</sequence>
<name>A0ABV4H2I7_9ACTN</name>
<dbReference type="EMBL" id="JBGFTU010000012">
    <property type="protein sequence ID" value="MEZ0165534.1"/>
    <property type="molecule type" value="Genomic_DNA"/>
</dbReference>